<dbReference type="Gene3D" id="3.40.50.300">
    <property type="entry name" value="P-loop containing nucleotide triphosphate hydrolases"/>
    <property type="match status" value="1"/>
</dbReference>
<dbReference type="GO" id="GO:0022857">
    <property type="term" value="F:transmembrane transporter activity"/>
    <property type="evidence" value="ECO:0007669"/>
    <property type="project" value="InterPro"/>
</dbReference>
<keyword evidence="2" id="KW-0547">Nucleotide-binding</keyword>
<proteinExistence type="predicted"/>
<dbReference type="EMBL" id="CP101717">
    <property type="protein sequence ID" value="WLD56970.1"/>
    <property type="molecule type" value="Genomic_DNA"/>
</dbReference>
<feature type="domain" description="ABC transporter" evidence="7">
    <location>
        <begin position="11"/>
        <end position="209"/>
    </location>
</feature>
<dbReference type="PROSITE" id="PS00211">
    <property type="entry name" value="ABC_TRANSPORTER_1"/>
    <property type="match status" value="1"/>
</dbReference>
<evidence type="ECO:0000259" key="7">
    <source>
        <dbReference type="PROSITE" id="PS50893"/>
    </source>
</evidence>
<evidence type="ECO:0000256" key="5">
    <source>
        <dbReference type="ARBA" id="ARBA00022967"/>
    </source>
</evidence>
<keyword evidence="5" id="KW-1278">Translocase</keyword>
<evidence type="ECO:0000313" key="8">
    <source>
        <dbReference type="EMBL" id="WLD56970.1"/>
    </source>
</evidence>
<sequence>MLPEPTATPVLRIEHLSCERDDRVLFTDLSLALQAGQALRVVGPNGAGKTTLLRGVVGLNHYLDGQVSWVKRTDGHQPFIYIGHKTGVSPYLTVAENLFFLARLSGVTLIETQIDAALQAVSLLGYDDSLGSELSAGQQRRVALAQLYVPDMPACWVLDEPFAALDKTGVAELEQHMQRHCERGGSLLFTTHHEPQHLHFTEIHLVGERR</sequence>
<dbReference type="PROSITE" id="PS50893">
    <property type="entry name" value="ABC_TRANSPORTER_2"/>
    <property type="match status" value="1"/>
</dbReference>
<dbReference type="AlphaFoldDB" id="A0AB38YDL6"/>
<keyword evidence="6" id="KW-0472">Membrane</keyword>
<dbReference type="GO" id="GO:0017004">
    <property type="term" value="P:cytochrome complex assembly"/>
    <property type="evidence" value="ECO:0007669"/>
    <property type="project" value="UniProtKB-KW"/>
</dbReference>
<dbReference type="InterPro" id="IPR003593">
    <property type="entry name" value="AAA+_ATPase"/>
</dbReference>
<evidence type="ECO:0000256" key="4">
    <source>
        <dbReference type="ARBA" id="ARBA00022840"/>
    </source>
</evidence>
<dbReference type="PANTHER" id="PTHR43499">
    <property type="entry name" value="ABC TRANSPORTER I FAMILY MEMBER 1"/>
    <property type="match status" value="1"/>
</dbReference>
<gene>
    <name evidence="8" type="primary">ccmA</name>
    <name evidence="8" type="ORF">NFC81_09525</name>
</gene>
<evidence type="ECO:0000256" key="3">
    <source>
        <dbReference type="ARBA" id="ARBA00022748"/>
    </source>
</evidence>
<dbReference type="InterPro" id="IPR003439">
    <property type="entry name" value="ABC_transporter-like_ATP-bd"/>
</dbReference>
<dbReference type="InterPro" id="IPR027417">
    <property type="entry name" value="P-loop_NTPase"/>
</dbReference>
<dbReference type="GO" id="GO:0005524">
    <property type="term" value="F:ATP binding"/>
    <property type="evidence" value="ECO:0007669"/>
    <property type="project" value="UniProtKB-KW"/>
</dbReference>
<dbReference type="GO" id="GO:0016887">
    <property type="term" value="F:ATP hydrolysis activity"/>
    <property type="evidence" value="ECO:0007669"/>
    <property type="project" value="InterPro"/>
</dbReference>
<dbReference type="Pfam" id="PF00005">
    <property type="entry name" value="ABC_tran"/>
    <property type="match status" value="1"/>
</dbReference>
<dbReference type="PANTHER" id="PTHR43499:SF1">
    <property type="entry name" value="ABC TRANSPORTER I FAMILY MEMBER 1"/>
    <property type="match status" value="1"/>
</dbReference>
<evidence type="ECO:0000256" key="2">
    <source>
        <dbReference type="ARBA" id="ARBA00022741"/>
    </source>
</evidence>
<dbReference type="NCBIfam" id="NF010061">
    <property type="entry name" value="PRK13538.1"/>
    <property type="match status" value="1"/>
</dbReference>
<reference evidence="8" key="1">
    <citation type="submission" date="2022-07" db="EMBL/GenBank/DDBJ databases">
        <title>Complete genome sequence of Salinispirillum sp. LH10-3-1 capable of multiple carbohydrate inversion isolated from a soda lake.</title>
        <authorList>
            <person name="Liu J."/>
            <person name="Zhai Y."/>
            <person name="Zhang H."/>
            <person name="Yang H."/>
            <person name="Qu J."/>
            <person name="Li J."/>
        </authorList>
    </citation>
    <scope>NUCLEOTIDE SEQUENCE</scope>
    <source>
        <strain evidence="8">LH 10-3-1</strain>
    </source>
</reference>
<keyword evidence="4" id="KW-0067">ATP-binding</keyword>
<keyword evidence="1" id="KW-0813">Transport</keyword>
<evidence type="ECO:0000256" key="6">
    <source>
        <dbReference type="ARBA" id="ARBA00023136"/>
    </source>
</evidence>
<dbReference type="NCBIfam" id="TIGR01189">
    <property type="entry name" value="ccmA"/>
    <property type="match status" value="1"/>
</dbReference>
<evidence type="ECO:0000256" key="1">
    <source>
        <dbReference type="ARBA" id="ARBA00022448"/>
    </source>
</evidence>
<dbReference type="SUPFAM" id="SSF52540">
    <property type="entry name" value="P-loop containing nucleoside triphosphate hydrolases"/>
    <property type="match status" value="1"/>
</dbReference>
<name>A0AB38YDL6_9GAMM</name>
<organism evidence="8">
    <name type="scientific">Salinispirillum sp. LH 10-3-1</name>
    <dbReference type="NCBI Taxonomy" id="2952525"/>
    <lineage>
        <taxon>Bacteria</taxon>
        <taxon>Pseudomonadati</taxon>
        <taxon>Pseudomonadota</taxon>
        <taxon>Gammaproteobacteria</taxon>
        <taxon>Oceanospirillales</taxon>
        <taxon>Saccharospirillaceae</taxon>
        <taxon>Salinispirillum</taxon>
    </lineage>
</organism>
<keyword evidence="3" id="KW-0201">Cytochrome c-type biogenesis</keyword>
<protein>
    <submittedName>
        <fullName evidence="8">Cytochrome c biogenesis heme-transporting ATPase CcmA</fullName>
    </submittedName>
</protein>
<dbReference type="InterPro" id="IPR005895">
    <property type="entry name" value="ABC_transptr_haem_export_CcmA"/>
</dbReference>
<dbReference type="SMART" id="SM00382">
    <property type="entry name" value="AAA"/>
    <property type="match status" value="1"/>
</dbReference>
<dbReference type="RefSeq" id="WP_304994256.1">
    <property type="nucleotide sequence ID" value="NZ_CP101717.1"/>
</dbReference>
<accession>A0AB38YDL6</accession>
<dbReference type="InterPro" id="IPR017871">
    <property type="entry name" value="ABC_transporter-like_CS"/>
</dbReference>